<dbReference type="InterPro" id="IPR000014">
    <property type="entry name" value="PAS"/>
</dbReference>
<proteinExistence type="predicted"/>
<dbReference type="Proteomes" id="UP000778523">
    <property type="component" value="Unassembled WGS sequence"/>
</dbReference>
<name>A0ABX2INN2_9RHOO</name>
<gene>
    <name evidence="2" type="ORF">HJ583_014800</name>
</gene>
<sequence length="151" mass="16509">MTQSELVALICASHQRLLGVPLADPALSTLAAARWLAEEAPFCVLAHEAGVDPRFIFANRAACECFEYPREELVGLPSRLSAEAPDRAERQALLDAVASKGFATGYRGLRIAKSGRRFWIEDVTVWNLVDEAGVTQGQAATYRRITPHEGN</sequence>
<dbReference type="SUPFAM" id="SSF55785">
    <property type="entry name" value="PYP-like sensor domain (PAS domain)"/>
    <property type="match status" value="1"/>
</dbReference>
<dbReference type="InterPro" id="IPR035965">
    <property type="entry name" value="PAS-like_dom_sf"/>
</dbReference>
<comment type="caution">
    <text evidence="2">The sequence shown here is derived from an EMBL/GenBank/DDBJ whole genome shotgun (WGS) entry which is preliminary data.</text>
</comment>
<dbReference type="EMBL" id="JABCSC020000003">
    <property type="protein sequence ID" value="NSL56304.1"/>
    <property type="molecule type" value="Genomic_DNA"/>
</dbReference>
<evidence type="ECO:0000313" key="2">
    <source>
        <dbReference type="EMBL" id="NSL56304.1"/>
    </source>
</evidence>
<dbReference type="Gene3D" id="3.30.450.20">
    <property type="entry name" value="PAS domain"/>
    <property type="match status" value="1"/>
</dbReference>
<dbReference type="NCBIfam" id="TIGR00229">
    <property type="entry name" value="sensory_box"/>
    <property type="match status" value="1"/>
</dbReference>
<evidence type="ECO:0000259" key="1">
    <source>
        <dbReference type="Pfam" id="PF08670"/>
    </source>
</evidence>
<accession>A0ABX2INN2</accession>
<evidence type="ECO:0000313" key="3">
    <source>
        <dbReference type="Proteomes" id="UP000778523"/>
    </source>
</evidence>
<dbReference type="InterPro" id="IPR013978">
    <property type="entry name" value="MEKHLA"/>
</dbReference>
<protein>
    <submittedName>
        <fullName evidence="2">MEKHLA domain-containing protein</fullName>
    </submittedName>
</protein>
<dbReference type="Pfam" id="PF08670">
    <property type="entry name" value="MEKHLA"/>
    <property type="match status" value="1"/>
</dbReference>
<keyword evidence="3" id="KW-1185">Reference proteome</keyword>
<feature type="domain" description="MEKHLA" evidence="1">
    <location>
        <begin position="5"/>
        <end position="144"/>
    </location>
</feature>
<dbReference type="CDD" id="cd00130">
    <property type="entry name" value="PAS"/>
    <property type="match status" value="1"/>
</dbReference>
<dbReference type="RefSeq" id="WP_170022607.1">
    <property type="nucleotide sequence ID" value="NZ_JABCSC020000003.1"/>
</dbReference>
<reference evidence="2 3" key="1">
    <citation type="submission" date="2020-06" db="EMBL/GenBank/DDBJ databases">
        <title>Draft genome of Uliginosibacterium sp. IMCC34675.</title>
        <authorList>
            <person name="Song J."/>
        </authorList>
    </citation>
    <scope>NUCLEOTIDE SEQUENCE [LARGE SCALE GENOMIC DNA]</scope>
    <source>
        <strain evidence="2 3">IMCC34675</strain>
    </source>
</reference>
<organism evidence="2 3">
    <name type="scientific">Uliginosibacterium aquaticum</name>
    <dbReference type="NCBI Taxonomy" id="2731212"/>
    <lineage>
        <taxon>Bacteria</taxon>
        <taxon>Pseudomonadati</taxon>
        <taxon>Pseudomonadota</taxon>
        <taxon>Betaproteobacteria</taxon>
        <taxon>Rhodocyclales</taxon>
        <taxon>Zoogloeaceae</taxon>
        <taxon>Uliginosibacterium</taxon>
    </lineage>
</organism>